<dbReference type="AlphaFoldDB" id="A0A061EUI5"/>
<reference evidence="1 2" key="1">
    <citation type="journal article" date="2013" name="Genome Biol.">
        <title>The genome sequence of the most widely cultivated cacao type and its use to identify candidate genes regulating pod color.</title>
        <authorList>
            <person name="Motamayor J.C."/>
            <person name="Mockaitis K."/>
            <person name="Schmutz J."/>
            <person name="Haiminen N."/>
            <person name="Iii D.L."/>
            <person name="Cornejo O."/>
            <person name="Findley S.D."/>
            <person name="Zheng P."/>
            <person name="Utro F."/>
            <person name="Royaert S."/>
            <person name="Saski C."/>
            <person name="Jenkins J."/>
            <person name="Podicheti R."/>
            <person name="Zhao M."/>
            <person name="Scheffler B.E."/>
            <person name="Stack J.C."/>
            <person name="Feltus F.A."/>
            <person name="Mustiga G.M."/>
            <person name="Amores F."/>
            <person name="Phillips W."/>
            <person name="Marelli J.P."/>
            <person name="May G.D."/>
            <person name="Shapiro H."/>
            <person name="Ma J."/>
            <person name="Bustamante C.D."/>
            <person name="Schnell R.J."/>
            <person name="Main D."/>
            <person name="Gilbert D."/>
            <person name="Parida L."/>
            <person name="Kuhn D.N."/>
        </authorList>
    </citation>
    <scope>NUCLEOTIDE SEQUENCE [LARGE SCALE GENOMIC DNA]</scope>
    <source>
        <strain evidence="2">cv. Matina 1-6</strain>
    </source>
</reference>
<sequence>MFKEAWDDSEKSENKGMDICDRLRAIKPKIKAWQKVNYDQVHSHIDLFESDIQCKMVALQESQVDDKLRSDIVKLKTNLWDLYRLEERSW</sequence>
<dbReference type="EMBL" id="CM001883">
    <property type="protein sequence ID" value="EOY08308.1"/>
    <property type="molecule type" value="Genomic_DNA"/>
</dbReference>
<dbReference type="Proteomes" id="UP000026915">
    <property type="component" value="Chromosome 5"/>
</dbReference>
<dbReference type="InParanoid" id="A0A061EUI5"/>
<name>A0A061EUI5_THECC</name>
<evidence type="ECO:0000313" key="2">
    <source>
        <dbReference type="Proteomes" id="UP000026915"/>
    </source>
</evidence>
<protein>
    <submittedName>
        <fullName evidence="1">Uncharacterized protein</fullName>
    </submittedName>
</protein>
<accession>A0A061EUI5</accession>
<gene>
    <name evidence="1" type="ORF">TCM_022645</name>
</gene>
<proteinExistence type="predicted"/>
<keyword evidence="2" id="KW-1185">Reference proteome</keyword>
<evidence type="ECO:0000313" key="1">
    <source>
        <dbReference type="EMBL" id="EOY08308.1"/>
    </source>
</evidence>
<dbReference type="HOGENOM" id="CLU_2445238_0_0_1"/>
<organism evidence="1 2">
    <name type="scientific">Theobroma cacao</name>
    <name type="common">Cacao</name>
    <name type="synonym">Cocoa</name>
    <dbReference type="NCBI Taxonomy" id="3641"/>
    <lineage>
        <taxon>Eukaryota</taxon>
        <taxon>Viridiplantae</taxon>
        <taxon>Streptophyta</taxon>
        <taxon>Embryophyta</taxon>
        <taxon>Tracheophyta</taxon>
        <taxon>Spermatophyta</taxon>
        <taxon>Magnoliopsida</taxon>
        <taxon>eudicotyledons</taxon>
        <taxon>Gunneridae</taxon>
        <taxon>Pentapetalae</taxon>
        <taxon>rosids</taxon>
        <taxon>malvids</taxon>
        <taxon>Malvales</taxon>
        <taxon>Malvaceae</taxon>
        <taxon>Byttnerioideae</taxon>
        <taxon>Theobroma</taxon>
    </lineage>
</organism>
<dbReference type="Gramene" id="EOY08308">
    <property type="protein sequence ID" value="EOY08308"/>
    <property type="gene ID" value="TCM_022645"/>
</dbReference>